<evidence type="ECO:0000259" key="2">
    <source>
        <dbReference type="Pfam" id="PF13863"/>
    </source>
</evidence>
<dbReference type="Pfam" id="PF13863">
    <property type="entry name" value="DUF4200"/>
    <property type="match status" value="1"/>
</dbReference>
<evidence type="ECO:0000313" key="3">
    <source>
        <dbReference type="EMBL" id="CAG2059809.1"/>
    </source>
</evidence>
<accession>A0ABN7NW86</accession>
<keyword evidence="4" id="KW-1185">Reference proteome</keyword>
<keyword evidence="1" id="KW-0175">Coiled coil</keyword>
<dbReference type="PANTHER" id="PTHR21683:SF3">
    <property type="entry name" value="CILIA AND FLAGELLA ASSOCIATED PROTEIN 100"/>
    <property type="match status" value="1"/>
</dbReference>
<name>A0ABN7NW86_TIMPD</name>
<feature type="domain" description="DUF4200" evidence="2">
    <location>
        <begin position="150"/>
        <end position="267"/>
    </location>
</feature>
<dbReference type="InterPro" id="IPR025252">
    <property type="entry name" value="DUF4200"/>
</dbReference>
<dbReference type="PANTHER" id="PTHR21683">
    <property type="entry name" value="COILED-COIL DOMAIN-CONTAINING PROTEIN 42 LIKE-2-LIKE-RELATED"/>
    <property type="match status" value="1"/>
</dbReference>
<gene>
    <name evidence="3" type="ORF">TPAB3V08_LOCUS6768</name>
</gene>
<comment type="caution">
    <text evidence="3">The sequence shown here is derived from an EMBL/GenBank/DDBJ whole genome shotgun (WGS) entry which is preliminary data.</text>
</comment>
<dbReference type="EMBL" id="CAJPIN010010592">
    <property type="protein sequence ID" value="CAG2059809.1"/>
    <property type="molecule type" value="Genomic_DNA"/>
</dbReference>
<protein>
    <recommendedName>
        <fullName evidence="2">DUF4200 domain-containing protein</fullName>
    </recommendedName>
</protein>
<dbReference type="InterPro" id="IPR051147">
    <property type="entry name" value="CFAP_domain-containing"/>
</dbReference>
<reference evidence="3" key="1">
    <citation type="submission" date="2021-03" db="EMBL/GenBank/DDBJ databases">
        <authorList>
            <person name="Tran Van P."/>
        </authorList>
    </citation>
    <scope>NUCLEOTIDE SEQUENCE</scope>
</reference>
<proteinExistence type="predicted"/>
<organism evidence="3 4">
    <name type="scientific">Timema podura</name>
    <name type="common">Walking stick</name>
    <dbReference type="NCBI Taxonomy" id="61482"/>
    <lineage>
        <taxon>Eukaryota</taxon>
        <taxon>Metazoa</taxon>
        <taxon>Ecdysozoa</taxon>
        <taxon>Arthropoda</taxon>
        <taxon>Hexapoda</taxon>
        <taxon>Insecta</taxon>
        <taxon>Pterygota</taxon>
        <taxon>Neoptera</taxon>
        <taxon>Polyneoptera</taxon>
        <taxon>Phasmatodea</taxon>
        <taxon>Timematodea</taxon>
        <taxon>Timematoidea</taxon>
        <taxon>Timematidae</taxon>
        <taxon>Timema</taxon>
    </lineage>
</organism>
<evidence type="ECO:0000256" key="1">
    <source>
        <dbReference type="ARBA" id="ARBA00023054"/>
    </source>
</evidence>
<dbReference type="Proteomes" id="UP001153148">
    <property type="component" value="Unassembled WGS sequence"/>
</dbReference>
<sequence>MEDNMEKHFDNAARKKKTVVFQQQAKPPTNLQTMLKRPVHYFTTGRQLDQKKLRDVFSEKTPFWIPSDNAEFSYKVLNKLWKQQFREEERSYKYYDRPNYRSRQKVDILERLHIPEEEPPHVDAITDIDPNFFKIVQGRPIKEKLDLCQYINDVRETLRVRLKTGYQQDEMLLLDEQFIEEQRRIDGINEQHKIYVDSFEEFLSKDHSESMSILKKSEECSKSLSDKDQEYKHLLRHLGLIRSRVYILEENWRNCKMYQKFLYRVSPLTWRVAHDYIHMKGNKLSSEGSDVSLFGRYRLDSSESVASLNSLIDMFEQDIDKHQEPHLYFTDPEELNKVFEDMEHQNLNSLLHLESLFGPLEDLRKEREQTEEKFENEVKSIHEKIAGLKTAIAWEENRAKEMEKYSRDLMAGMFRDLVVSDHVLTLHVYVEDTYEAVISKNEGNLKLHEMMKAIEVRPYPYPSNVTPSTSSPSLSFLAFSFKRSSFLHPDHAPQPSSSLLHHFYKQTIRFFPLSSLLPFFRHPTLSLVSIQLRIPSPFGLYLSFLGRSEMDSRDIQ</sequence>
<evidence type="ECO:0000313" key="4">
    <source>
        <dbReference type="Proteomes" id="UP001153148"/>
    </source>
</evidence>